<evidence type="ECO:0000256" key="1">
    <source>
        <dbReference type="ARBA" id="ARBA00004651"/>
    </source>
</evidence>
<organism evidence="9">
    <name type="scientific">marine sediment metagenome</name>
    <dbReference type="NCBI Taxonomy" id="412755"/>
    <lineage>
        <taxon>unclassified sequences</taxon>
        <taxon>metagenomes</taxon>
        <taxon>ecological metagenomes</taxon>
    </lineage>
</organism>
<keyword evidence="3" id="KW-1003">Cell membrane</keyword>
<keyword evidence="2" id="KW-0813">Transport</keyword>
<sequence>IGFAFALEQGAHIRVTFLTGRCSEKVQQYALLVAYLVGFIVIGGLGWQLVLAAIHSVELKQYTAGLLPVPIYPSKVIFTFAVLLFSLGFLL</sequence>
<accession>X1JAE0</accession>
<evidence type="ECO:0000256" key="7">
    <source>
        <dbReference type="SAM" id="Phobius"/>
    </source>
</evidence>
<comment type="caution">
    <text evidence="9">The sequence shown here is derived from an EMBL/GenBank/DDBJ whole genome shotgun (WGS) entry which is preliminary data.</text>
</comment>
<dbReference type="Pfam" id="PF04290">
    <property type="entry name" value="DctQ"/>
    <property type="match status" value="1"/>
</dbReference>
<feature type="transmembrane region" description="Helical" evidence="7">
    <location>
        <begin position="29"/>
        <end position="51"/>
    </location>
</feature>
<evidence type="ECO:0000256" key="6">
    <source>
        <dbReference type="ARBA" id="ARBA00023136"/>
    </source>
</evidence>
<evidence type="ECO:0000256" key="5">
    <source>
        <dbReference type="ARBA" id="ARBA00022989"/>
    </source>
</evidence>
<feature type="non-terminal residue" evidence="9">
    <location>
        <position position="91"/>
    </location>
</feature>
<keyword evidence="5 7" id="KW-1133">Transmembrane helix</keyword>
<proteinExistence type="predicted"/>
<keyword evidence="6 7" id="KW-0472">Membrane</keyword>
<dbReference type="AlphaFoldDB" id="X1JAE0"/>
<feature type="domain" description="Tripartite ATP-independent periplasmic transporters DctQ component" evidence="8">
    <location>
        <begin position="1"/>
        <end position="88"/>
    </location>
</feature>
<evidence type="ECO:0000256" key="4">
    <source>
        <dbReference type="ARBA" id="ARBA00022692"/>
    </source>
</evidence>
<dbReference type="InterPro" id="IPR055348">
    <property type="entry name" value="DctQ"/>
</dbReference>
<gene>
    <name evidence="9" type="ORF">S03H2_71527</name>
</gene>
<reference evidence="9" key="1">
    <citation type="journal article" date="2014" name="Front. Microbiol.">
        <title>High frequency of phylogenetically diverse reductive dehalogenase-homologous genes in deep subseafloor sedimentary metagenomes.</title>
        <authorList>
            <person name="Kawai M."/>
            <person name="Futagami T."/>
            <person name="Toyoda A."/>
            <person name="Takaki Y."/>
            <person name="Nishi S."/>
            <person name="Hori S."/>
            <person name="Arai W."/>
            <person name="Tsubouchi T."/>
            <person name="Morono Y."/>
            <person name="Uchiyama I."/>
            <person name="Ito T."/>
            <person name="Fujiyama A."/>
            <person name="Inagaki F."/>
            <person name="Takami H."/>
        </authorList>
    </citation>
    <scope>NUCLEOTIDE SEQUENCE</scope>
    <source>
        <strain evidence="9">Expedition CK06-06</strain>
    </source>
</reference>
<name>X1JAE0_9ZZZZ</name>
<feature type="transmembrane region" description="Helical" evidence="7">
    <location>
        <begin position="71"/>
        <end position="90"/>
    </location>
</feature>
<evidence type="ECO:0000313" key="9">
    <source>
        <dbReference type="EMBL" id="GAH91671.1"/>
    </source>
</evidence>
<dbReference type="EMBL" id="BARU01047918">
    <property type="protein sequence ID" value="GAH91671.1"/>
    <property type="molecule type" value="Genomic_DNA"/>
</dbReference>
<evidence type="ECO:0000256" key="2">
    <source>
        <dbReference type="ARBA" id="ARBA00022448"/>
    </source>
</evidence>
<evidence type="ECO:0000259" key="8">
    <source>
        <dbReference type="Pfam" id="PF04290"/>
    </source>
</evidence>
<keyword evidence="4 7" id="KW-0812">Transmembrane</keyword>
<comment type="subcellular location">
    <subcellularLocation>
        <location evidence="1">Cell membrane</location>
        <topology evidence="1">Multi-pass membrane protein</topology>
    </subcellularLocation>
</comment>
<protein>
    <recommendedName>
        <fullName evidence="8">Tripartite ATP-independent periplasmic transporters DctQ component domain-containing protein</fullName>
    </recommendedName>
</protein>
<evidence type="ECO:0000256" key="3">
    <source>
        <dbReference type="ARBA" id="ARBA00022475"/>
    </source>
</evidence>
<dbReference type="GO" id="GO:0005886">
    <property type="term" value="C:plasma membrane"/>
    <property type="evidence" value="ECO:0007669"/>
    <property type="project" value="UniProtKB-SubCell"/>
</dbReference>
<feature type="non-terminal residue" evidence="9">
    <location>
        <position position="1"/>
    </location>
</feature>